<evidence type="ECO:0000256" key="3">
    <source>
        <dbReference type="ARBA" id="ARBA00022946"/>
    </source>
</evidence>
<dbReference type="PANTHER" id="PTHR21338">
    <property type="entry name" value="MITOCHONDRIAL RIBOSOMAL PROTEIN L41"/>
    <property type="match status" value="1"/>
</dbReference>
<organism evidence="7 9">
    <name type="scientific">Plasmodiophora brassicae</name>
    <name type="common">Clubroot disease agent</name>
    <dbReference type="NCBI Taxonomy" id="37360"/>
    <lineage>
        <taxon>Eukaryota</taxon>
        <taxon>Sar</taxon>
        <taxon>Rhizaria</taxon>
        <taxon>Endomyxa</taxon>
        <taxon>Phytomyxea</taxon>
        <taxon>Plasmodiophorida</taxon>
        <taxon>Plasmodiophoridae</taxon>
        <taxon>Plasmodiophora</taxon>
    </lineage>
</organism>
<dbReference type="AlphaFoldDB" id="A0A0G4IN11"/>
<dbReference type="GO" id="GO:0003735">
    <property type="term" value="F:structural constituent of ribosome"/>
    <property type="evidence" value="ECO:0007669"/>
    <property type="project" value="InterPro"/>
</dbReference>
<dbReference type="EMBL" id="OVEO01000003">
    <property type="protein sequence ID" value="SPQ94652.1"/>
    <property type="molecule type" value="Genomic_DNA"/>
</dbReference>
<evidence type="ECO:0000313" key="10">
    <source>
        <dbReference type="Proteomes" id="UP000290189"/>
    </source>
</evidence>
<dbReference type="PANTHER" id="PTHR21338:SF0">
    <property type="entry name" value="LARGE RIBOSOMAL SUBUNIT PROTEIN ML41"/>
    <property type="match status" value="1"/>
</dbReference>
<evidence type="ECO:0000256" key="5">
    <source>
        <dbReference type="ARBA" id="ARBA00023128"/>
    </source>
</evidence>
<evidence type="ECO:0000256" key="1">
    <source>
        <dbReference type="ARBA" id="ARBA00004173"/>
    </source>
</evidence>
<geneLocation type="mitochondrion" evidence="8"/>
<comment type="subcellular location">
    <subcellularLocation>
        <location evidence="1">Mitochondrion</location>
    </subcellularLocation>
</comment>
<sequence length="93" mass="10410">MLGVIRGLLRSKKTKNLRGNMIPKRGNNQFYKGKGCLKTGWITRKGVYRSFSNLDKMLDYQVPDLTGFNLKPYVSHQTPLAPKLDESGAPPAS</sequence>
<dbReference type="Proteomes" id="UP000039324">
    <property type="component" value="Unassembled WGS sequence"/>
</dbReference>
<name>A0A0G4IN11_PLABS</name>
<evidence type="ECO:0000313" key="7">
    <source>
        <dbReference type="EMBL" id="CEO96595.1"/>
    </source>
</evidence>
<evidence type="ECO:0008006" key="11">
    <source>
        <dbReference type="Google" id="ProtNLM"/>
    </source>
</evidence>
<dbReference type="GO" id="GO:0005762">
    <property type="term" value="C:mitochondrial large ribosomal subunit"/>
    <property type="evidence" value="ECO:0007669"/>
    <property type="project" value="InterPro"/>
</dbReference>
<keyword evidence="5 8" id="KW-0496">Mitochondrion</keyword>
<proteinExistence type="inferred from homology"/>
<dbReference type="Proteomes" id="UP000290189">
    <property type="component" value="Unassembled WGS sequence"/>
</dbReference>
<dbReference type="InterPro" id="IPR019189">
    <property type="entry name" value="Ribosomal_mL41"/>
</dbReference>
<keyword evidence="6" id="KW-0687">Ribonucleoprotein</keyword>
<evidence type="ECO:0000313" key="9">
    <source>
        <dbReference type="Proteomes" id="UP000039324"/>
    </source>
</evidence>
<keyword evidence="3" id="KW-0809">Transit peptide</keyword>
<dbReference type="OMA" id="CRNEGVH"/>
<gene>
    <name evidence="7" type="ORF">PBRA_005204</name>
    <name evidence="8" type="ORF">PLBR_LOCUS1867</name>
</gene>
<evidence type="ECO:0000313" key="8">
    <source>
        <dbReference type="EMBL" id="SPQ94652.1"/>
    </source>
</evidence>
<keyword evidence="9" id="KW-1185">Reference proteome</keyword>
<accession>A0A0G4IN11</accession>
<dbReference type="Pfam" id="PF09809">
    <property type="entry name" value="MRP-L27"/>
    <property type="match status" value="1"/>
</dbReference>
<protein>
    <recommendedName>
        <fullName evidence="11">39S ribosomal protein L41, mitochondrial</fullName>
    </recommendedName>
</protein>
<keyword evidence="4" id="KW-0689">Ribosomal protein</keyword>
<dbReference type="STRING" id="37360.A0A0G4IN11"/>
<reference evidence="7 9" key="1">
    <citation type="submission" date="2015-02" db="EMBL/GenBank/DDBJ databases">
        <authorList>
            <person name="Chooi Y.-H."/>
        </authorList>
    </citation>
    <scope>NUCLEOTIDE SEQUENCE [LARGE SCALE GENOMIC DNA]</scope>
    <source>
        <strain evidence="7">E3</strain>
    </source>
</reference>
<dbReference type="GO" id="GO:0006412">
    <property type="term" value="P:translation"/>
    <property type="evidence" value="ECO:0007669"/>
    <property type="project" value="TreeGrafter"/>
</dbReference>
<evidence type="ECO:0000256" key="2">
    <source>
        <dbReference type="ARBA" id="ARBA00010152"/>
    </source>
</evidence>
<reference evidence="8 10" key="2">
    <citation type="submission" date="2018-03" db="EMBL/GenBank/DDBJ databases">
        <authorList>
            <person name="Fogelqvist J."/>
        </authorList>
    </citation>
    <scope>NUCLEOTIDE SEQUENCE [LARGE SCALE GENOMIC DNA]</scope>
</reference>
<dbReference type="EMBL" id="CDSF01000068">
    <property type="protein sequence ID" value="CEO96595.1"/>
    <property type="molecule type" value="Genomic_DNA"/>
</dbReference>
<evidence type="ECO:0000256" key="6">
    <source>
        <dbReference type="ARBA" id="ARBA00023274"/>
    </source>
</evidence>
<dbReference type="OrthoDB" id="408933at2759"/>
<evidence type="ECO:0000256" key="4">
    <source>
        <dbReference type="ARBA" id="ARBA00022980"/>
    </source>
</evidence>
<comment type="similarity">
    <text evidence="2">Belongs to the mitochondrion-specific ribosomal protein mL41 family.</text>
</comment>